<evidence type="ECO:0000256" key="1">
    <source>
        <dbReference type="SAM" id="MobiDB-lite"/>
    </source>
</evidence>
<dbReference type="AlphaFoldDB" id="K2NWC8"/>
<feature type="region of interest" description="Disordered" evidence="1">
    <location>
        <begin position="242"/>
        <end position="291"/>
    </location>
</feature>
<reference evidence="2 3" key="1">
    <citation type="journal article" date="2012" name="BMC Genomics">
        <title>Comparative genomic analysis of human infective Trypanosoma cruzi lineages with the bat-restricted subspecies T. cruzi marinkellei.</title>
        <authorList>
            <person name="Franzen O."/>
            <person name="Talavera-Lopez C."/>
            <person name="Ochaya S."/>
            <person name="Butler C.E."/>
            <person name="Messenger L.A."/>
            <person name="Lewis M.D."/>
            <person name="Llewellyn M.S."/>
            <person name="Marinkelle C.J."/>
            <person name="Tyler K.M."/>
            <person name="Miles M.A."/>
            <person name="Andersson B."/>
        </authorList>
    </citation>
    <scope>NUCLEOTIDE SEQUENCE [LARGE SCALE GENOMIC DNA]</scope>
    <source>
        <strain evidence="2 3">B7</strain>
    </source>
</reference>
<gene>
    <name evidence="2" type="ORF">MOQ_000409</name>
</gene>
<feature type="region of interest" description="Disordered" evidence="1">
    <location>
        <begin position="186"/>
        <end position="219"/>
    </location>
</feature>
<organism evidence="2 3">
    <name type="scientific">Trypanosoma cruzi marinkellei</name>
    <dbReference type="NCBI Taxonomy" id="85056"/>
    <lineage>
        <taxon>Eukaryota</taxon>
        <taxon>Discoba</taxon>
        <taxon>Euglenozoa</taxon>
        <taxon>Kinetoplastea</taxon>
        <taxon>Metakinetoplastina</taxon>
        <taxon>Trypanosomatida</taxon>
        <taxon>Trypanosomatidae</taxon>
        <taxon>Trypanosoma</taxon>
        <taxon>Schizotrypanum</taxon>
    </lineage>
</organism>
<dbReference type="EMBL" id="AHKC01001352">
    <property type="protein sequence ID" value="EKF39366.1"/>
    <property type="molecule type" value="Genomic_DNA"/>
</dbReference>
<evidence type="ECO:0000313" key="2">
    <source>
        <dbReference type="EMBL" id="EKF39366.1"/>
    </source>
</evidence>
<feature type="compositionally biased region" description="Basic and acidic residues" evidence="1">
    <location>
        <begin position="67"/>
        <end position="82"/>
    </location>
</feature>
<accession>K2NWC8</accession>
<keyword evidence="3" id="KW-1185">Reference proteome</keyword>
<comment type="caution">
    <text evidence="2">The sequence shown here is derived from an EMBL/GenBank/DDBJ whole genome shotgun (WGS) entry which is preliminary data.</text>
</comment>
<proteinExistence type="predicted"/>
<feature type="region of interest" description="Disordered" evidence="1">
    <location>
        <begin position="102"/>
        <end position="149"/>
    </location>
</feature>
<sequence>MFLPQNSPEAKTDPRGGVMTGSHRERPRTWWHGRGAEDSPLASGQGVVPPSRGSALHNKQRHHARTRHEQEGKAKERQSNTEEKCPHEWLFFLLFLEQIGRPARQPPSHPQHFEESHSGLPSSLLKVLPHPGKTSGRPPATRTATRSCGYNAPCGPHTTLRIMRGRPSLTQIIADVSPHATRYTAKRLPAPPTAGTSVPHTQRPLLKQRSSRSSSSASSTALNIEQACTHTHARRKALALTACSSGNRKKAQNCTRTQRHPRRTTTKSHAQSTPTTATRGTERTQFHGTVL</sequence>
<protein>
    <submittedName>
        <fullName evidence="2">Uncharacterized protein</fullName>
    </submittedName>
</protein>
<feature type="region of interest" description="Disordered" evidence="1">
    <location>
        <begin position="1"/>
        <end position="82"/>
    </location>
</feature>
<evidence type="ECO:0000313" key="3">
    <source>
        <dbReference type="Proteomes" id="UP000007350"/>
    </source>
</evidence>
<feature type="compositionally biased region" description="Basic residues" evidence="1">
    <location>
        <begin position="247"/>
        <end position="266"/>
    </location>
</feature>
<name>K2NWC8_TRYCR</name>
<dbReference type="Proteomes" id="UP000007350">
    <property type="component" value="Unassembled WGS sequence"/>
</dbReference>